<name>T2ISV9_CROWT</name>
<evidence type="ECO:0000313" key="2">
    <source>
        <dbReference type="Proteomes" id="UP000017981"/>
    </source>
</evidence>
<protein>
    <submittedName>
        <fullName evidence="1">RepA</fullName>
    </submittedName>
</protein>
<comment type="caution">
    <text evidence="1">The sequence shown here is derived from an EMBL/GenBank/DDBJ whole genome shotgun (WGS) entry which is preliminary data.</text>
</comment>
<accession>T2ISV9</accession>
<dbReference type="Gene3D" id="1.10.10.10">
    <property type="entry name" value="Winged helix-like DNA-binding domain superfamily/Winged helix DNA-binding domain"/>
    <property type="match status" value="1"/>
</dbReference>
<proteinExistence type="predicted"/>
<dbReference type="Proteomes" id="UP000017981">
    <property type="component" value="Unassembled WGS sequence"/>
</dbReference>
<dbReference type="GeneID" id="88769356"/>
<reference evidence="1 2" key="1">
    <citation type="submission" date="2013-01" db="EMBL/GenBank/DDBJ databases">
        <authorList>
            <person name="Bench S."/>
        </authorList>
    </citation>
    <scope>NUCLEOTIDE SEQUENCE [LARGE SCALE GENOMIC DNA]</scope>
    <source>
        <strain evidence="1 2">WH 0005</strain>
    </source>
</reference>
<evidence type="ECO:0000313" key="1">
    <source>
        <dbReference type="EMBL" id="CCQ56029.1"/>
    </source>
</evidence>
<dbReference type="RefSeq" id="WP_021833018.1">
    <property type="nucleotide sequence ID" value="NZ_CAQL01000532.1"/>
</dbReference>
<organism evidence="1 2">
    <name type="scientific">Crocosphaera watsonii WH 0005</name>
    <dbReference type="NCBI Taxonomy" id="423472"/>
    <lineage>
        <taxon>Bacteria</taxon>
        <taxon>Bacillati</taxon>
        <taxon>Cyanobacteriota</taxon>
        <taxon>Cyanophyceae</taxon>
        <taxon>Oscillatoriophycideae</taxon>
        <taxon>Chroococcales</taxon>
        <taxon>Aphanothecaceae</taxon>
        <taxon>Crocosphaera</taxon>
    </lineage>
</organism>
<sequence>MPKGKHPRKTVKNHVTIDFEGLSDEEKTILRERGLIQEGVNINHISRRPIFMEPRFSTTPHFTHQYLALEPELTGKVLKVFHYVCSILEFDNWVDFSTVWVAEKMGLKREQVSEALKILEKKGLLIRGEKIGRHYKWRLNPEAAWMGRATTRWDTVYNDEIPYSDFIEKRIQYGEEHDYPLSYLKCLRPVEGGLSKNPKDLEKLKAYNCELRSKLYGEEYGDGIEWKELSEAETARIHIRAAKVELEMKESGEWKELYEKYFPPEEKPTAEVIDIAEKVKRHKKTQELVNKIKSGEIDLDALEEFINKSGTK</sequence>
<dbReference type="EMBL" id="CAQL01000532">
    <property type="protein sequence ID" value="CCQ56029.1"/>
    <property type="molecule type" value="Genomic_DNA"/>
</dbReference>
<dbReference type="InterPro" id="IPR036390">
    <property type="entry name" value="WH_DNA-bd_sf"/>
</dbReference>
<dbReference type="InterPro" id="IPR036388">
    <property type="entry name" value="WH-like_DNA-bd_sf"/>
</dbReference>
<gene>
    <name evidence="1" type="ORF">CWATWH0005_3837</name>
</gene>
<dbReference type="AlphaFoldDB" id="T2ISV9"/>
<reference evidence="1 2" key="2">
    <citation type="submission" date="2013-09" db="EMBL/GenBank/DDBJ databases">
        <title>Whole genome comparison of six Crocosphaera watsonii strains with differing phenotypes.</title>
        <authorList>
            <person name="Bench S.R."/>
            <person name="Heller P."/>
            <person name="Frank I."/>
            <person name="Arciniega M."/>
            <person name="Shilova I.N."/>
            <person name="Zehr J.P."/>
        </authorList>
    </citation>
    <scope>NUCLEOTIDE SEQUENCE [LARGE SCALE GENOMIC DNA]</scope>
    <source>
        <strain evidence="1 2">WH 0005</strain>
    </source>
</reference>
<dbReference type="SUPFAM" id="SSF46785">
    <property type="entry name" value="Winged helix' DNA-binding domain"/>
    <property type="match status" value="1"/>
</dbReference>